<organism evidence="4 5">
    <name type="scientific">Plasmodiophora brassicae</name>
    <name type="common">Clubroot disease agent</name>
    <dbReference type="NCBI Taxonomy" id="37360"/>
    <lineage>
        <taxon>Eukaryota</taxon>
        <taxon>Sar</taxon>
        <taxon>Rhizaria</taxon>
        <taxon>Endomyxa</taxon>
        <taxon>Phytomyxea</taxon>
        <taxon>Plasmodiophorida</taxon>
        <taxon>Plasmodiophoridae</taxon>
        <taxon>Plasmodiophora</taxon>
    </lineage>
</organism>
<dbReference type="Pfam" id="PF00784">
    <property type="entry name" value="MyTH4"/>
    <property type="match status" value="1"/>
</dbReference>
<dbReference type="GO" id="GO:0005856">
    <property type="term" value="C:cytoskeleton"/>
    <property type="evidence" value="ECO:0007669"/>
    <property type="project" value="InterPro"/>
</dbReference>
<dbReference type="Gene3D" id="1.10.555.10">
    <property type="entry name" value="Rho GTPase activation protein"/>
    <property type="match status" value="1"/>
</dbReference>
<evidence type="ECO:0000256" key="1">
    <source>
        <dbReference type="SAM" id="MobiDB-lite"/>
    </source>
</evidence>
<proteinExistence type="predicted"/>
<dbReference type="EMBL" id="OVEO01000004">
    <property type="protein sequence ID" value="SPQ95326.1"/>
    <property type="molecule type" value="Genomic_DNA"/>
</dbReference>
<sequence length="593" mass="64978">MSPGVAWYSAEDPRTGRTYYYNTLGHRQWRPPSVLSPASSTDREPAQGTQDDIQVDIQPPRVPPNLQRQRSKSLDLDGVPAGNHDRRSAGNASTDGRPEPATRDLTWSDINPCAGANGDPPSGPDNVAEDDAMSQVGCSEDNDAEQGAAAPTATTQPPALMIGISRPMAIADVPAAAQQRSRPIPRATSSVPPPTKDLLVEDFLVKYGRKKKTVFAFSSGDVSLQWQKEPLKASLLSMTPNQSQAAVGAFKQLLLFMGDSTAPILTPRSVLIGNVVSAGTSIREIRDEIFLQICKQMTNCPSADTVVEGFKALVICASAFAPSREFAPYLSSWAVRSLNTMPAHDPMQASTHTLQSCIMLKRFFQFRLRYTIEVGPLMRPTTVPVVDDVAHKGVRSHMIMFGGNLQWIMKLQAEEGLTLGVPQALHECLRALANPQARTLKGIFRTAAEKHQVHREKEVMLSGTYDLLDADLIVVADLLKAWLRELHPPVIPIYRQCIDVAEQPDACLDLVMKRLPKENVRVLAMLTRFLRDLARSADQTGMDVDNLATVFAPNLLRDETPAGTNVKELANLARVSATFVGNLIRGWPQRDNE</sequence>
<dbReference type="CDD" id="cd00159">
    <property type="entry name" value="RhoGAP"/>
    <property type="match status" value="1"/>
</dbReference>
<evidence type="ECO:0000259" key="3">
    <source>
        <dbReference type="PROSITE" id="PS51016"/>
    </source>
</evidence>
<dbReference type="InterPro" id="IPR000198">
    <property type="entry name" value="RhoGAP_dom"/>
</dbReference>
<dbReference type="PROSITE" id="PS51016">
    <property type="entry name" value="MYTH4"/>
    <property type="match status" value="1"/>
</dbReference>
<name>A0A3P3Y583_PLABS</name>
<keyword evidence="4" id="KW-0496">Mitochondrion</keyword>
<accession>A0A3P3Y583</accession>
<dbReference type="SMART" id="SM00139">
    <property type="entry name" value="MyTH4"/>
    <property type="match status" value="1"/>
</dbReference>
<dbReference type="SUPFAM" id="SSF48350">
    <property type="entry name" value="GTPase activation domain, GAP"/>
    <property type="match status" value="1"/>
</dbReference>
<dbReference type="GO" id="GO:0005096">
    <property type="term" value="F:GTPase activator activity"/>
    <property type="evidence" value="ECO:0007669"/>
    <property type="project" value="TreeGrafter"/>
</dbReference>
<dbReference type="PANTHER" id="PTHR45876">
    <property type="entry name" value="FI04035P"/>
    <property type="match status" value="1"/>
</dbReference>
<dbReference type="AlphaFoldDB" id="A0A3P3Y583"/>
<gene>
    <name evidence="4" type="ORF">PLBR_LOCUS2541</name>
</gene>
<feature type="region of interest" description="Disordered" evidence="1">
    <location>
        <begin position="25"/>
        <end position="157"/>
    </location>
</feature>
<dbReference type="Gene3D" id="1.25.40.530">
    <property type="entry name" value="MyTH4 domain"/>
    <property type="match status" value="1"/>
</dbReference>
<feature type="domain" description="MyTH4" evidence="3">
    <location>
        <begin position="226"/>
        <end position="390"/>
    </location>
</feature>
<dbReference type="GO" id="GO:0007165">
    <property type="term" value="P:signal transduction"/>
    <property type="evidence" value="ECO:0007669"/>
    <property type="project" value="InterPro"/>
</dbReference>
<feature type="compositionally biased region" description="Low complexity" evidence="1">
    <location>
        <begin position="148"/>
        <end position="157"/>
    </location>
</feature>
<feature type="region of interest" description="Disordered" evidence="1">
    <location>
        <begin position="174"/>
        <end position="193"/>
    </location>
</feature>
<feature type="domain" description="Rho-GAP" evidence="2">
    <location>
        <begin position="403"/>
        <end position="587"/>
    </location>
</feature>
<evidence type="ECO:0000259" key="2">
    <source>
        <dbReference type="PROSITE" id="PS50238"/>
    </source>
</evidence>
<evidence type="ECO:0008006" key="6">
    <source>
        <dbReference type="Google" id="ProtNLM"/>
    </source>
</evidence>
<dbReference type="Pfam" id="PF00620">
    <property type="entry name" value="RhoGAP"/>
    <property type="match status" value="1"/>
</dbReference>
<dbReference type="GO" id="GO:0005737">
    <property type="term" value="C:cytoplasm"/>
    <property type="evidence" value="ECO:0007669"/>
    <property type="project" value="TreeGrafter"/>
</dbReference>
<dbReference type="PANTHER" id="PTHR45876:SF8">
    <property type="entry name" value="FI04035P"/>
    <property type="match status" value="1"/>
</dbReference>
<dbReference type="InterPro" id="IPR038185">
    <property type="entry name" value="MyTH4_dom_sf"/>
</dbReference>
<protein>
    <recommendedName>
        <fullName evidence="6">Rho-GAP domain-containing protein</fullName>
    </recommendedName>
</protein>
<dbReference type="PROSITE" id="PS50238">
    <property type="entry name" value="RHOGAP"/>
    <property type="match status" value="1"/>
</dbReference>
<dbReference type="InterPro" id="IPR000857">
    <property type="entry name" value="MyTH4_dom"/>
</dbReference>
<dbReference type="InterPro" id="IPR008936">
    <property type="entry name" value="Rho_GTPase_activation_prot"/>
</dbReference>
<dbReference type="SMART" id="SM00324">
    <property type="entry name" value="RhoGAP"/>
    <property type="match status" value="1"/>
</dbReference>
<dbReference type="Proteomes" id="UP000290189">
    <property type="component" value="Unassembled WGS sequence"/>
</dbReference>
<geneLocation type="mitochondrion" evidence="4"/>
<evidence type="ECO:0000313" key="5">
    <source>
        <dbReference type="Proteomes" id="UP000290189"/>
    </source>
</evidence>
<reference evidence="4 5" key="1">
    <citation type="submission" date="2018-03" db="EMBL/GenBank/DDBJ databases">
        <authorList>
            <person name="Fogelqvist J."/>
        </authorList>
    </citation>
    <scope>NUCLEOTIDE SEQUENCE [LARGE SCALE GENOMIC DNA]</scope>
</reference>
<evidence type="ECO:0000313" key="4">
    <source>
        <dbReference type="EMBL" id="SPQ95326.1"/>
    </source>
</evidence>